<dbReference type="SUPFAM" id="SSF56112">
    <property type="entry name" value="Protein kinase-like (PK-like)"/>
    <property type="match status" value="1"/>
</dbReference>
<evidence type="ECO:0000256" key="3">
    <source>
        <dbReference type="ARBA" id="ARBA00012202"/>
    </source>
</evidence>
<dbReference type="GO" id="GO:0004016">
    <property type="term" value="F:adenylate cyclase activity"/>
    <property type="evidence" value="ECO:0007669"/>
    <property type="project" value="TreeGrafter"/>
</dbReference>
<dbReference type="Gene3D" id="1.10.510.10">
    <property type="entry name" value="Transferase(Phosphotransferase) domain 1"/>
    <property type="match status" value="1"/>
</dbReference>
<dbReference type="AlphaFoldDB" id="A0A1I8AA91"/>
<dbReference type="GO" id="GO:0005886">
    <property type="term" value="C:plasma membrane"/>
    <property type="evidence" value="ECO:0007669"/>
    <property type="project" value="TreeGrafter"/>
</dbReference>
<evidence type="ECO:0000256" key="7">
    <source>
        <dbReference type="ARBA" id="ARBA00023136"/>
    </source>
</evidence>
<evidence type="ECO:0000256" key="8">
    <source>
        <dbReference type="ARBA" id="ARBA00023239"/>
    </source>
</evidence>
<feature type="region of interest" description="Disordered" evidence="10">
    <location>
        <begin position="70"/>
        <end position="104"/>
    </location>
</feature>
<keyword evidence="14" id="KW-1185">Reference proteome</keyword>
<proteinExistence type="predicted"/>
<evidence type="ECO:0000256" key="10">
    <source>
        <dbReference type="SAM" id="MobiDB-lite"/>
    </source>
</evidence>
<keyword evidence="8" id="KW-0456">Lyase</keyword>
<evidence type="ECO:0000256" key="5">
    <source>
        <dbReference type="ARBA" id="ARBA00022741"/>
    </source>
</evidence>
<dbReference type="InterPro" id="IPR000719">
    <property type="entry name" value="Prot_kinase_dom"/>
</dbReference>
<feature type="compositionally biased region" description="Basic and acidic residues" evidence="10">
    <location>
        <begin position="70"/>
        <end position="81"/>
    </location>
</feature>
<dbReference type="PROSITE" id="PS50011">
    <property type="entry name" value="PROTEIN_KINASE_DOM"/>
    <property type="match status" value="1"/>
</dbReference>
<keyword evidence="4 11" id="KW-0812">Transmembrane</keyword>
<evidence type="ECO:0000256" key="9">
    <source>
        <dbReference type="ARBA" id="ARBA00023293"/>
    </source>
</evidence>
<evidence type="ECO:0000256" key="4">
    <source>
        <dbReference type="ARBA" id="ARBA00022692"/>
    </source>
</evidence>
<dbReference type="PANTHER" id="PTHR11920">
    <property type="entry name" value="GUANYLYL CYCLASE"/>
    <property type="match status" value="1"/>
</dbReference>
<evidence type="ECO:0000256" key="11">
    <source>
        <dbReference type="SAM" id="Phobius"/>
    </source>
</evidence>
<keyword evidence="12" id="KW-0732">Signal</keyword>
<reference evidence="15" key="1">
    <citation type="submission" date="2016-11" db="UniProtKB">
        <authorList>
            <consortium name="WormBaseParasite"/>
        </authorList>
    </citation>
    <scope>IDENTIFICATION</scope>
</reference>
<feature type="domain" description="Protein kinase" evidence="13">
    <location>
        <begin position="627"/>
        <end position="920"/>
    </location>
</feature>
<evidence type="ECO:0000259" key="13">
    <source>
        <dbReference type="PROSITE" id="PS50011"/>
    </source>
</evidence>
<dbReference type="WBParaSite" id="L893_g3842.t1">
    <property type="protein sequence ID" value="L893_g3842.t1"/>
    <property type="gene ID" value="L893_g3842"/>
</dbReference>
<dbReference type="GO" id="GO:0007168">
    <property type="term" value="P:receptor guanylyl cyclase signaling pathway"/>
    <property type="evidence" value="ECO:0007669"/>
    <property type="project" value="TreeGrafter"/>
</dbReference>
<name>A0A1I8AA91_9BILA</name>
<evidence type="ECO:0000256" key="2">
    <source>
        <dbReference type="ARBA" id="ARBA00004370"/>
    </source>
</evidence>
<dbReference type="SUPFAM" id="SSF53822">
    <property type="entry name" value="Periplasmic binding protein-like I"/>
    <property type="match status" value="1"/>
</dbReference>
<accession>A0A1I8AA91</accession>
<protein>
    <recommendedName>
        <fullName evidence="3">guanylate cyclase</fullName>
        <ecNumber evidence="3">4.6.1.2</ecNumber>
    </recommendedName>
</protein>
<comment type="subcellular location">
    <subcellularLocation>
        <location evidence="2">Membrane</location>
    </subcellularLocation>
</comment>
<dbReference type="InterPro" id="IPR001828">
    <property type="entry name" value="ANF_lig-bd_rcpt"/>
</dbReference>
<dbReference type="InterPro" id="IPR001245">
    <property type="entry name" value="Ser-Thr/Tyr_kinase_cat_dom"/>
</dbReference>
<evidence type="ECO:0000313" key="14">
    <source>
        <dbReference type="Proteomes" id="UP000095287"/>
    </source>
</evidence>
<dbReference type="CDD" id="cd06352">
    <property type="entry name" value="PBP1_NPR_GC-like"/>
    <property type="match status" value="1"/>
</dbReference>
<dbReference type="Pfam" id="PF01094">
    <property type="entry name" value="ANF_receptor"/>
    <property type="match status" value="2"/>
</dbReference>
<dbReference type="PANTHER" id="PTHR11920:SF370">
    <property type="entry name" value="RECEPTOR-TYPE GUANYLATE CYCLASE GCY-18"/>
    <property type="match status" value="1"/>
</dbReference>
<evidence type="ECO:0000256" key="12">
    <source>
        <dbReference type="SAM" id="SignalP"/>
    </source>
</evidence>
<dbReference type="InterPro" id="IPR011009">
    <property type="entry name" value="Kinase-like_dom_sf"/>
</dbReference>
<feature type="compositionally biased region" description="Polar residues" evidence="10">
    <location>
        <begin position="85"/>
        <end position="103"/>
    </location>
</feature>
<dbReference type="GO" id="GO:0005524">
    <property type="term" value="F:ATP binding"/>
    <property type="evidence" value="ECO:0007669"/>
    <property type="project" value="InterPro"/>
</dbReference>
<keyword evidence="9" id="KW-0141">cGMP biosynthesis</keyword>
<dbReference type="GO" id="GO:0001653">
    <property type="term" value="F:peptide receptor activity"/>
    <property type="evidence" value="ECO:0007669"/>
    <property type="project" value="TreeGrafter"/>
</dbReference>
<dbReference type="GO" id="GO:0004383">
    <property type="term" value="F:guanylate cyclase activity"/>
    <property type="evidence" value="ECO:0007669"/>
    <property type="project" value="UniProtKB-EC"/>
</dbReference>
<dbReference type="Pfam" id="PF07714">
    <property type="entry name" value="PK_Tyr_Ser-Thr"/>
    <property type="match status" value="1"/>
</dbReference>
<dbReference type="GO" id="GO:0004672">
    <property type="term" value="F:protein kinase activity"/>
    <property type="evidence" value="ECO:0007669"/>
    <property type="project" value="InterPro"/>
</dbReference>
<comment type="catalytic activity">
    <reaction evidence="1">
        <text>GTP = 3',5'-cyclic GMP + diphosphate</text>
        <dbReference type="Rhea" id="RHEA:13665"/>
        <dbReference type="ChEBI" id="CHEBI:33019"/>
        <dbReference type="ChEBI" id="CHEBI:37565"/>
        <dbReference type="ChEBI" id="CHEBI:57746"/>
        <dbReference type="EC" id="4.6.1.2"/>
    </reaction>
</comment>
<keyword evidence="6 11" id="KW-1133">Transmembrane helix</keyword>
<sequence length="922" mass="104142">MSAHFGYSCVYHSRMRVASCLFLLFLPPAFVCLDSSSDTFSLLDELLDKPCDATSEGRFFLKRQKRNVVEEDAKDDKDNRENGGLQRNVTSTGSTFTGTNDPQSEIRRDKDGKIKIRIGHIGAVGALPNEDKVLNISRTQLLEEGILGDDFDVEIISRMGCGEAFEGVAVAAEMYHVQKVRAFLGPYCNVELEAVAKMGTFWDIPVISYMSSTNNLQDRNIYKTLSRISSKNTNSIAKAVAGLLQHYKWKRVSDIKDLIIRARNSNQQRIRLGVAIATNSGQVAFERVQVFEEELRHAGITLLNKVMFDENGDANDMAKSGLLQELQNTARIIVCLFSSTRELTKEFMQAAFQAGMNSAEYAFVLPWLQSGPKDTSPWIGSSGEMLQRVKDYYANAIIVDDVNGFDDSIVEAFTARLQQHDMTKDDIDVANIFGYLHLYDSLKLYSLAVRKVLNETNNNATVLNDGIQVWNAMRRMSFEGVVTTAGGATGTVNLDDLADRAPLFAAFYIAPNRDKVLKMVNMESVLLTGCNGIKNQSGCYDLKMTDVLTGFWPSENGQMPLDEPYCGFRGQRCSYTLEIGLLGSVIGLIIVSLVAFFIFRHCQTRALNRMPWRVFHDDLRLIDDEQIRSMISMGSGNTKLSNMSTGQKRHAIIGVNTHATYHRYPQKRQIKFGREDLQLLTQMKQAIHDNLNPFLGMAFNEREEMLVLWKFCSRGTVQDIIYNKNVILDEKFHGAFVRDITLGLEYLHASPIGYHGSLTPWACLIDRNWMVKLTDFGVANPLERWEKQGAITVDCLSSDDDKSQAAQKTSPIYCAPEMLKNREVNRRRGADQSWIKQSQLRRQAGDIYAFGMVMYEILFRSLPYPETTDIAHGTRFVEPQIQDQMSIHPDLCALLRDCWSENPEIRPSIRRVRLNTEMALKT</sequence>
<dbReference type="EC" id="4.6.1.2" evidence="3"/>
<feature type="chain" id="PRO_5009314375" description="guanylate cyclase" evidence="12">
    <location>
        <begin position="34"/>
        <end position="922"/>
    </location>
</feature>
<keyword evidence="5" id="KW-0547">Nucleotide-binding</keyword>
<dbReference type="InterPro" id="IPR028082">
    <property type="entry name" value="Peripla_BP_I"/>
</dbReference>
<evidence type="ECO:0000256" key="1">
    <source>
        <dbReference type="ARBA" id="ARBA00001436"/>
    </source>
</evidence>
<evidence type="ECO:0000313" key="15">
    <source>
        <dbReference type="WBParaSite" id="L893_g3842.t1"/>
    </source>
</evidence>
<dbReference type="InterPro" id="IPR050401">
    <property type="entry name" value="Cyclic_nucleotide_synthase"/>
</dbReference>
<keyword evidence="7 11" id="KW-0472">Membrane</keyword>
<feature type="signal peptide" evidence="12">
    <location>
        <begin position="1"/>
        <end position="33"/>
    </location>
</feature>
<evidence type="ECO:0000256" key="6">
    <source>
        <dbReference type="ARBA" id="ARBA00022989"/>
    </source>
</evidence>
<feature type="transmembrane region" description="Helical" evidence="11">
    <location>
        <begin position="579"/>
        <end position="599"/>
    </location>
</feature>
<organism evidence="14 15">
    <name type="scientific">Steinernema glaseri</name>
    <dbReference type="NCBI Taxonomy" id="37863"/>
    <lineage>
        <taxon>Eukaryota</taxon>
        <taxon>Metazoa</taxon>
        <taxon>Ecdysozoa</taxon>
        <taxon>Nematoda</taxon>
        <taxon>Chromadorea</taxon>
        <taxon>Rhabditida</taxon>
        <taxon>Tylenchina</taxon>
        <taxon>Panagrolaimomorpha</taxon>
        <taxon>Strongyloidoidea</taxon>
        <taxon>Steinernematidae</taxon>
        <taxon>Steinernema</taxon>
    </lineage>
</organism>
<dbReference type="Gene3D" id="3.40.50.2300">
    <property type="match status" value="2"/>
</dbReference>
<dbReference type="Proteomes" id="UP000095287">
    <property type="component" value="Unplaced"/>
</dbReference>